<dbReference type="Proteomes" id="UP001207468">
    <property type="component" value="Unassembled WGS sequence"/>
</dbReference>
<accession>A0ACC0UKG9</accession>
<gene>
    <name evidence="1" type="ORF">F5148DRAFT_1168888</name>
</gene>
<evidence type="ECO:0000313" key="1">
    <source>
        <dbReference type="EMBL" id="KAI9511800.1"/>
    </source>
</evidence>
<name>A0ACC0UKG9_9AGAM</name>
<organism evidence="1 2">
    <name type="scientific">Russula earlei</name>
    <dbReference type="NCBI Taxonomy" id="71964"/>
    <lineage>
        <taxon>Eukaryota</taxon>
        <taxon>Fungi</taxon>
        <taxon>Dikarya</taxon>
        <taxon>Basidiomycota</taxon>
        <taxon>Agaricomycotina</taxon>
        <taxon>Agaricomycetes</taxon>
        <taxon>Russulales</taxon>
        <taxon>Russulaceae</taxon>
        <taxon>Russula</taxon>
    </lineage>
</organism>
<keyword evidence="2" id="KW-1185">Reference proteome</keyword>
<reference evidence="1" key="1">
    <citation type="submission" date="2021-03" db="EMBL/GenBank/DDBJ databases">
        <title>Evolutionary priming and transition to the ectomycorrhizal habit in an iconic lineage of mushroom-forming fungi: is preadaptation a requirement?</title>
        <authorList>
            <consortium name="DOE Joint Genome Institute"/>
            <person name="Looney B.P."/>
            <person name="Miyauchi S."/>
            <person name="Morin E."/>
            <person name="Drula E."/>
            <person name="Courty P.E."/>
            <person name="Chicoki N."/>
            <person name="Fauchery L."/>
            <person name="Kohler A."/>
            <person name="Kuo A."/>
            <person name="LaButti K."/>
            <person name="Pangilinan J."/>
            <person name="Lipzen A."/>
            <person name="Riley R."/>
            <person name="Andreopoulos W."/>
            <person name="He G."/>
            <person name="Johnson J."/>
            <person name="Barry K.W."/>
            <person name="Grigoriev I.V."/>
            <person name="Nagy L."/>
            <person name="Hibbett D."/>
            <person name="Henrissat B."/>
            <person name="Matheny P.B."/>
            <person name="Labbe J."/>
            <person name="Martin A.F."/>
        </authorList>
    </citation>
    <scope>NUCLEOTIDE SEQUENCE</scope>
    <source>
        <strain evidence="1">BPL698</strain>
    </source>
</reference>
<protein>
    <submittedName>
        <fullName evidence="1">Uncharacterized protein</fullName>
    </submittedName>
</protein>
<evidence type="ECO:0000313" key="2">
    <source>
        <dbReference type="Proteomes" id="UP001207468"/>
    </source>
</evidence>
<proteinExistence type="predicted"/>
<comment type="caution">
    <text evidence="1">The sequence shown here is derived from an EMBL/GenBank/DDBJ whole genome shotgun (WGS) entry which is preliminary data.</text>
</comment>
<sequence length="411" mass="45460">MSDDEFYNFADPFAGIDWNVVPGLSTSPFESHPGPSNSGVSPAAVARRPSTPPIANAEGSLSLTRYSYDEMDAAFLAEIYKVEQRLLQAQAAGPGSTLRSEDLGEGVSTRPDAEGEVASRYFYGPEWHEKGTTSLQREASDRTVKRMKSSAVGSIDGPSTTPEPEGKPSKVAHRLSSPSTRESSPKRRKGKQKESQTMILKEFLNSWEDEMICPICCEIFAVAHLGNPCGHTFCAECGWSWIKKNKQAPSCPICRASLSVDSPLIPNFAVDSAIEKHVQALHTNGVEGWESSGTKFAEWQARKARWKANSTKLMARKSATTNFSVTVAHYALARNLPSSSDYSEGGSESSSSRSPNTDVRREQTRVTRSLGRAHHHHDHHRRSGDNRRNRHDSRAGEGHHRTRRSRRSRRE</sequence>
<dbReference type="EMBL" id="JAGFNK010000017">
    <property type="protein sequence ID" value="KAI9511800.1"/>
    <property type="molecule type" value="Genomic_DNA"/>
</dbReference>